<accession>A0A023G4B6</accession>
<name>A0A023G4B6_AMBTT</name>
<feature type="compositionally biased region" description="Basic and acidic residues" evidence="1">
    <location>
        <begin position="73"/>
        <end position="82"/>
    </location>
</feature>
<feature type="region of interest" description="Disordered" evidence="1">
    <location>
        <begin position="31"/>
        <end position="220"/>
    </location>
</feature>
<feature type="signal peptide" evidence="2">
    <location>
        <begin position="1"/>
        <end position="20"/>
    </location>
</feature>
<sequence>MAMKTAFLVLVWCYAPLAQSHFVSGNDRRLYKGKGLEDSSGASSEELCPVDKTDVGSSGLGIDDLQDADSDGDNQKESKEVPRPQAPGLEDSIESNPVGPVLDDLSDADTAGPGLHDFTHADNTGPGIEDVSDAEPTGPGIDDLQDADSYGDNQKESKEVTRPQGPGIEDVSDPEPTGPGLDDVIDADTLVRGPDDASNADTPGPGFEDVSDAVPTGPRP</sequence>
<evidence type="ECO:0000256" key="1">
    <source>
        <dbReference type="SAM" id="MobiDB-lite"/>
    </source>
</evidence>
<evidence type="ECO:0000313" key="3">
    <source>
        <dbReference type="EMBL" id="JAC28592.1"/>
    </source>
</evidence>
<organism evidence="3">
    <name type="scientific">Amblyomma triste</name>
    <name type="common">Neotropical tick</name>
    <dbReference type="NCBI Taxonomy" id="251400"/>
    <lineage>
        <taxon>Eukaryota</taxon>
        <taxon>Metazoa</taxon>
        <taxon>Ecdysozoa</taxon>
        <taxon>Arthropoda</taxon>
        <taxon>Chelicerata</taxon>
        <taxon>Arachnida</taxon>
        <taxon>Acari</taxon>
        <taxon>Parasitiformes</taxon>
        <taxon>Ixodida</taxon>
        <taxon>Ixodoidea</taxon>
        <taxon>Ixodidae</taxon>
        <taxon>Amblyomminae</taxon>
        <taxon>Amblyomma</taxon>
    </lineage>
</organism>
<proteinExistence type="evidence at transcript level"/>
<protein>
    <submittedName>
        <fullName evidence="3">Uncharacterized protein</fullName>
    </submittedName>
</protein>
<evidence type="ECO:0000256" key="2">
    <source>
        <dbReference type="SAM" id="SignalP"/>
    </source>
</evidence>
<feature type="chain" id="PRO_5001520581" evidence="2">
    <location>
        <begin position="21"/>
        <end position="220"/>
    </location>
</feature>
<reference evidence="3" key="1">
    <citation type="submission" date="2014-03" db="EMBL/GenBank/DDBJ databases">
        <title>The sialotranscriptome of Amblyomma triste, Amblyomma parvum and Amblyomma cajennense ticks, uncovered by 454-based RNA-seq.</title>
        <authorList>
            <person name="Garcia G.R."/>
            <person name="Gardinassi L.G."/>
            <person name="Ribeiro J.M."/>
            <person name="Anatriello E."/>
            <person name="Ferreira B.R."/>
            <person name="Moreira H.N."/>
            <person name="Mafra C."/>
            <person name="Olegario M.M."/>
            <person name="Szabo P.J."/>
            <person name="Miranda-Santos I.K."/>
            <person name="Maruyama S.R."/>
        </authorList>
    </citation>
    <scope>NUCLEOTIDE SEQUENCE</scope>
    <source>
        <strain evidence="3">Mato Grasso do Sul</strain>
        <tissue evidence="3">Salivary glands</tissue>
    </source>
</reference>
<dbReference type="EMBL" id="GBBM01006826">
    <property type="protein sequence ID" value="JAC28592.1"/>
    <property type="molecule type" value="mRNA"/>
</dbReference>
<dbReference type="AlphaFoldDB" id="A0A023G4B6"/>
<keyword evidence="2" id="KW-0732">Signal</keyword>